<feature type="compositionally biased region" description="Basic and acidic residues" evidence="7">
    <location>
        <begin position="1"/>
        <end position="22"/>
    </location>
</feature>
<proteinExistence type="inferred from homology"/>
<keyword evidence="4 8" id="KW-0812">Transmembrane</keyword>
<feature type="transmembrane region" description="Helical" evidence="8">
    <location>
        <begin position="184"/>
        <end position="206"/>
    </location>
</feature>
<dbReference type="InterPro" id="IPR006307">
    <property type="entry name" value="BsaZ-like"/>
</dbReference>
<dbReference type="AlphaFoldDB" id="A0A3R7HJV4"/>
<accession>A0A3R7HJV4</accession>
<name>A0A3R7HJV4_9BURK</name>
<dbReference type="InterPro" id="IPR029025">
    <property type="entry name" value="T3SS_substrate_exporter_C"/>
</dbReference>
<keyword evidence="5 8" id="KW-1133">Transmembrane helix</keyword>
<dbReference type="EMBL" id="MCAS01000067">
    <property type="protein sequence ID" value="RKF31439.1"/>
    <property type="molecule type" value="Genomic_DNA"/>
</dbReference>
<keyword evidence="3" id="KW-1003">Cell membrane</keyword>
<feature type="transmembrane region" description="Helical" evidence="8">
    <location>
        <begin position="84"/>
        <end position="104"/>
    </location>
</feature>
<evidence type="ECO:0000313" key="10">
    <source>
        <dbReference type="Proteomes" id="UP000283709"/>
    </source>
</evidence>
<evidence type="ECO:0000256" key="4">
    <source>
        <dbReference type="ARBA" id="ARBA00022692"/>
    </source>
</evidence>
<feature type="transmembrane region" description="Helical" evidence="8">
    <location>
        <begin position="144"/>
        <end position="164"/>
    </location>
</feature>
<evidence type="ECO:0000256" key="8">
    <source>
        <dbReference type="SAM" id="Phobius"/>
    </source>
</evidence>
<organism evidence="9 10">
    <name type="scientific">Paraburkholderia fungorum</name>
    <dbReference type="NCBI Taxonomy" id="134537"/>
    <lineage>
        <taxon>Bacteria</taxon>
        <taxon>Pseudomonadati</taxon>
        <taxon>Pseudomonadota</taxon>
        <taxon>Betaproteobacteria</taxon>
        <taxon>Burkholderiales</taxon>
        <taxon>Burkholderiaceae</taxon>
        <taxon>Paraburkholderia</taxon>
    </lineage>
</organism>
<dbReference type="SUPFAM" id="SSF160544">
    <property type="entry name" value="EscU C-terminal domain-like"/>
    <property type="match status" value="1"/>
</dbReference>
<gene>
    <name evidence="9" type="ORF">BCY88_11720</name>
</gene>
<feature type="transmembrane region" description="Helical" evidence="8">
    <location>
        <begin position="37"/>
        <end position="64"/>
    </location>
</feature>
<dbReference type="Pfam" id="PF01312">
    <property type="entry name" value="Bac_export_2"/>
    <property type="match status" value="1"/>
</dbReference>
<dbReference type="InterPro" id="IPR006135">
    <property type="entry name" value="T3SS_substrate_exporter"/>
</dbReference>
<comment type="subcellular location">
    <subcellularLocation>
        <location evidence="1">Cell membrane</location>
        <topology evidence="1">Multi-pass membrane protein</topology>
    </subcellularLocation>
</comment>
<dbReference type="RefSeq" id="WP_120348862.1">
    <property type="nucleotide sequence ID" value="NZ_MCAS01000067.1"/>
</dbReference>
<reference evidence="9 10" key="1">
    <citation type="submission" date="2016-07" db="EMBL/GenBank/DDBJ databases">
        <title>Genome analysis of Burkholderia fungorum ES3-20.</title>
        <authorList>
            <person name="Xu D."/>
            <person name="Yao R."/>
            <person name="Zheng S."/>
        </authorList>
    </citation>
    <scope>NUCLEOTIDE SEQUENCE [LARGE SCALE GENOMIC DNA]</scope>
    <source>
        <strain evidence="9 10">ES3-20</strain>
    </source>
</reference>
<evidence type="ECO:0000256" key="1">
    <source>
        <dbReference type="ARBA" id="ARBA00004651"/>
    </source>
</evidence>
<dbReference type="GO" id="GO:0009306">
    <property type="term" value="P:protein secretion"/>
    <property type="evidence" value="ECO:0007669"/>
    <property type="project" value="InterPro"/>
</dbReference>
<dbReference type="Proteomes" id="UP000283709">
    <property type="component" value="Unassembled WGS sequence"/>
</dbReference>
<evidence type="ECO:0000256" key="3">
    <source>
        <dbReference type="ARBA" id="ARBA00022475"/>
    </source>
</evidence>
<dbReference type="GO" id="GO:0005886">
    <property type="term" value="C:plasma membrane"/>
    <property type="evidence" value="ECO:0007669"/>
    <property type="project" value="UniProtKB-SubCell"/>
</dbReference>
<dbReference type="OrthoDB" id="9807950at2"/>
<dbReference type="PANTHER" id="PTHR30531">
    <property type="entry name" value="FLAGELLAR BIOSYNTHETIC PROTEIN FLHB"/>
    <property type="match status" value="1"/>
</dbReference>
<dbReference type="Gene3D" id="3.40.1690.10">
    <property type="entry name" value="secretion proteins EscU"/>
    <property type="match status" value="1"/>
</dbReference>
<evidence type="ECO:0000256" key="5">
    <source>
        <dbReference type="ARBA" id="ARBA00022989"/>
    </source>
</evidence>
<dbReference type="NCBIfam" id="TIGR01404">
    <property type="entry name" value="FlhB_rel_III"/>
    <property type="match status" value="1"/>
</dbReference>
<evidence type="ECO:0000256" key="7">
    <source>
        <dbReference type="SAM" id="MobiDB-lite"/>
    </source>
</evidence>
<evidence type="ECO:0000256" key="6">
    <source>
        <dbReference type="ARBA" id="ARBA00023136"/>
    </source>
</evidence>
<sequence>MSEEKTEQPTEKRLRDARKEGQVSKSTDLTDAVTMSAVIGVLLLASGTFAGAFRAIMVTALGFVSGDHSLPNLFGKLYSLGGQGLLVVVPCVLIGAVAAMAILVPQVGFKVATKPVVPNPMNASPINGFKRIFSWRTVIELIKMIIKAVIIGVVMWWTIRWMLPLIVGSLYQPLPQLSKMFWDLILKLCSIAAAVFVVIGSADVKLQHVMFIRKMRMSKDEVKREHKQQEGDPKIKGERKRLAREFASSAAPQQRVGFANALIVNPTHYAVAIRYAPGEHPLPLVTAKGMDESAAQLRRFAQQANVPIIGNPPVARALYKVGIDEPIPEELFETVAAILRWVEAIGAKKQSASGEDAASSLH</sequence>
<evidence type="ECO:0000313" key="9">
    <source>
        <dbReference type="EMBL" id="RKF31439.1"/>
    </source>
</evidence>
<comment type="caution">
    <text evidence="9">The sequence shown here is derived from an EMBL/GenBank/DDBJ whole genome shotgun (WGS) entry which is preliminary data.</text>
</comment>
<keyword evidence="6 8" id="KW-0472">Membrane</keyword>
<evidence type="ECO:0000256" key="2">
    <source>
        <dbReference type="ARBA" id="ARBA00010690"/>
    </source>
</evidence>
<comment type="similarity">
    <text evidence="2">Belongs to the type III secretion exporter family.</text>
</comment>
<dbReference type="PRINTS" id="PR00950">
    <property type="entry name" value="TYPE3IMSPROT"/>
</dbReference>
<protein>
    <submittedName>
        <fullName evidence="9">EscU/YscU/HrcU family type III secretion system export apparatus switch protein</fullName>
    </submittedName>
</protein>
<feature type="region of interest" description="Disordered" evidence="7">
    <location>
        <begin position="1"/>
        <end position="25"/>
    </location>
</feature>
<dbReference type="PANTHER" id="PTHR30531:SF12">
    <property type="entry name" value="FLAGELLAR BIOSYNTHETIC PROTEIN FLHB"/>
    <property type="match status" value="1"/>
</dbReference>